<dbReference type="NCBIfam" id="TIGR00231">
    <property type="entry name" value="small_GTP"/>
    <property type="match status" value="1"/>
</dbReference>
<dbReference type="Gene3D" id="3.40.50.300">
    <property type="entry name" value="P-loop containing nucleotide triphosphate hydrolases"/>
    <property type="match status" value="1"/>
</dbReference>
<evidence type="ECO:0000313" key="12">
    <source>
        <dbReference type="EMBL" id="PSJ40609.1"/>
    </source>
</evidence>
<dbReference type="InterPro" id="IPR015946">
    <property type="entry name" value="KH_dom-like_a/b"/>
</dbReference>
<organism evidence="12 13">
    <name type="scientific">Allosphingosinicella deserti</name>
    <dbReference type="NCBI Taxonomy" id="2116704"/>
    <lineage>
        <taxon>Bacteria</taxon>
        <taxon>Pseudomonadati</taxon>
        <taxon>Pseudomonadota</taxon>
        <taxon>Alphaproteobacteria</taxon>
        <taxon>Sphingomonadales</taxon>
        <taxon>Sphingomonadaceae</taxon>
        <taxon>Allosphingosinicella</taxon>
    </lineage>
</organism>
<dbReference type="HAMAP" id="MF_00367">
    <property type="entry name" value="GTPase_Era"/>
    <property type="match status" value="1"/>
</dbReference>
<dbReference type="InterPro" id="IPR030388">
    <property type="entry name" value="G_ERA_dom"/>
</dbReference>
<dbReference type="CDD" id="cd22534">
    <property type="entry name" value="KH-II_Era"/>
    <property type="match status" value="1"/>
</dbReference>
<dbReference type="InterPro" id="IPR004044">
    <property type="entry name" value="KH_dom_type_2"/>
</dbReference>
<dbReference type="GO" id="GO:0005829">
    <property type="term" value="C:cytosol"/>
    <property type="evidence" value="ECO:0007669"/>
    <property type="project" value="TreeGrafter"/>
</dbReference>
<accession>A0A2P7QRN0</accession>
<dbReference type="AlphaFoldDB" id="A0A2P7QRN0"/>
<feature type="region of interest" description="Disordered" evidence="9">
    <location>
        <begin position="1"/>
        <end position="50"/>
    </location>
</feature>
<evidence type="ECO:0000256" key="5">
    <source>
        <dbReference type="ARBA" id="ARBA00023134"/>
    </source>
</evidence>
<evidence type="ECO:0000256" key="8">
    <source>
        <dbReference type="RuleBase" id="RU003761"/>
    </source>
</evidence>
<dbReference type="PANTHER" id="PTHR42698">
    <property type="entry name" value="GTPASE ERA"/>
    <property type="match status" value="1"/>
</dbReference>
<keyword evidence="6" id="KW-0963">Cytoplasm</keyword>
<dbReference type="GO" id="GO:0003924">
    <property type="term" value="F:GTPase activity"/>
    <property type="evidence" value="ECO:0007669"/>
    <property type="project" value="UniProtKB-UniRule"/>
</dbReference>
<gene>
    <name evidence="6" type="primary">era</name>
    <name evidence="12" type="ORF">C7I55_09805</name>
</gene>
<dbReference type="SUPFAM" id="SSF54814">
    <property type="entry name" value="Prokaryotic type KH domain (KH-domain type II)"/>
    <property type="match status" value="1"/>
</dbReference>
<proteinExistence type="inferred from homology"/>
<feature type="domain" description="KH type-2" evidence="10">
    <location>
        <begin position="263"/>
        <end position="340"/>
    </location>
</feature>
<dbReference type="Proteomes" id="UP000241167">
    <property type="component" value="Unassembled WGS sequence"/>
</dbReference>
<keyword evidence="6" id="KW-0699">rRNA-binding</keyword>
<evidence type="ECO:0000256" key="9">
    <source>
        <dbReference type="SAM" id="MobiDB-lite"/>
    </source>
</evidence>
<feature type="domain" description="Era-type G" evidence="11">
    <location>
        <begin position="65"/>
        <end position="232"/>
    </location>
</feature>
<dbReference type="GO" id="GO:0043024">
    <property type="term" value="F:ribosomal small subunit binding"/>
    <property type="evidence" value="ECO:0007669"/>
    <property type="project" value="TreeGrafter"/>
</dbReference>
<keyword evidence="13" id="KW-1185">Reference proteome</keyword>
<dbReference type="InterPro" id="IPR005225">
    <property type="entry name" value="Small_GTP-bd"/>
</dbReference>
<evidence type="ECO:0000259" key="11">
    <source>
        <dbReference type="PROSITE" id="PS51713"/>
    </source>
</evidence>
<dbReference type="PANTHER" id="PTHR42698:SF1">
    <property type="entry name" value="GTPASE ERA, MITOCHONDRIAL"/>
    <property type="match status" value="1"/>
</dbReference>
<comment type="similarity">
    <text evidence="1 6 7 8">Belongs to the TRAFAC class TrmE-Era-EngA-EngB-Septin-like GTPase superfamily. Era GTPase family.</text>
</comment>
<evidence type="ECO:0000256" key="1">
    <source>
        <dbReference type="ARBA" id="ARBA00007921"/>
    </source>
</evidence>
<feature type="binding site" evidence="6">
    <location>
        <begin position="182"/>
        <end position="185"/>
    </location>
    <ligand>
        <name>GTP</name>
        <dbReference type="ChEBI" id="CHEBI:37565"/>
    </ligand>
</feature>
<feature type="region of interest" description="G3" evidence="7">
    <location>
        <begin position="120"/>
        <end position="123"/>
    </location>
</feature>
<sequence>MGGGEQPKAARLPARRPPRAASCAAVRRRGRDQGRRNRERRRNVEAGGGKSRCREIDGAIEVTQKCGAIAIVGAPNAGKSTLVNALVGQKVAIVSPKAQTTRVRMMGIAIHGESQILLLDTPGIFEPKRRLDRAMVAAAWVGAQDADLIALVIDAERGVSRRLEEMLERLKDRREPKILVLNKVDVTKKEELLALAAQLNERLTFEEIYFVSATTGDGVPELKAALAARMPDGPWHFPEDQVSDATDRMLAAEVTREQLYLQLHAELPYESAIETEKFEERKDGSAAIHQQILVARDSQKAIVLGKGGTRIRAIGEAARKELSELLGRKVHLFLHVKVNPKWEEDRGLYREIGLDWVE</sequence>
<dbReference type="SUPFAM" id="SSF52540">
    <property type="entry name" value="P-loop containing nucleoside triphosphate hydrolases"/>
    <property type="match status" value="1"/>
</dbReference>
<dbReference type="InterPro" id="IPR006073">
    <property type="entry name" value="GTP-bd"/>
</dbReference>
<keyword evidence="6" id="KW-1003">Cell membrane</keyword>
<dbReference type="PRINTS" id="PR00326">
    <property type="entry name" value="GTP1OBG"/>
</dbReference>
<dbReference type="InterPro" id="IPR027417">
    <property type="entry name" value="P-loop_NTPase"/>
</dbReference>
<name>A0A2P7QRN0_9SPHN</name>
<comment type="caution">
    <text evidence="12">The sequence shown here is derived from an EMBL/GenBank/DDBJ whole genome shotgun (WGS) entry which is preliminary data.</text>
</comment>
<feature type="binding site" evidence="6">
    <location>
        <begin position="120"/>
        <end position="124"/>
    </location>
    <ligand>
        <name>GTP</name>
        <dbReference type="ChEBI" id="CHEBI:37565"/>
    </ligand>
</feature>
<dbReference type="GO" id="GO:0070181">
    <property type="term" value="F:small ribosomal subunit rRNA binding"/>
    <property type="evidence" value="ECO:0007669"/>
    <property type="project" value="UniProtKB-UniRule"/>
</dbReference>
<dbReference type="InterPro" id="IPR005662">
    <property type="entry name" value="GTPase_Era-like"/>
</dbReference>
<reference evidence="12 13" key="1">
    <citation type="submission" date="2018-03" db="EMBL/GenBank/DDBJ databases">
        <title>The draft genome of Sphingosinicella sp. GL-C-18.</title>
        <authorList>
            <person name="Liu L."/>
            <person name="Li L."/>
            <person name="Liang L."/>
            <person name="Zhang X."/>
            <person name="Wang T."/>
        </authorList>
    </citation>
    <scope>NUCLEOTIDE SEQUENCE [LARGE SCALE GENOMIC DNA]</scope>
    <source>
        <strain evidence="12 13">GL-C-18</strain>
    </source>
</reference>
<dbReference type="Pfam" id="PF01926">
    <property type="entry name" value="MMR_HSR1"/>
    <property type="match status" value="1"/>
</dbReference>
<evidence type="ECO:0000256" key="7">
    <source>
        <dbReference type="PROSITE-ProRule" id="PRU01050"/>
    </source>
</evidence>
<dbReference type="PROSITE" id="PS51713">
    <property type="entry name" value="G_ERA"/>
    <property type="match status" value="1"/>
</dbReference>
<keyword evidence="5 6" id="KW-0342">GTP-binding</keyword>
<keyword evidence="6" id="KW-0472">Membrane</keyword>
<dbReference type="Pfam" id="PF07650">
    <property type="entry name" value="KH_2"/>
    <property type="match status" value="1"/>
</dbReference>
<evidence type="ECO:0000256" key="6">
    <source>
        <dbReference type="HAMAP-Rule" id="MF_00367"/>
    </source>
</evidence>
<feature type="region of interest" description="G2" evidence="7">
    <location>
        <begin position="99"/>
        <end position="103"/>
    </location>
</feature>
<evidence type="ECO:0000256" key="4">
    <source>
        <dbReference type="ARBA" id="ARBA00022884"/>
    </source>
</evidence>
<comment type="function">
    <text evidence="6">An essential GTPase that binds both GDP and GTP, with rapid nucleotide exchange. Plays a role in 16S rRNA processing and 30S ribosomal subunit biogenesis and possibly also in cell cycle regulation and energy metabolism.</text>
</comment>
<evidence type="ECO:0000259" key="10">
    <source>
        <dbReference type="PROSITE" id="PS50823"/>
    </source>
</evidence>
<keyword evidence="3 6" id="KW-0547">Nucleotide-binding</keyword>
<dbReference type="Gene3D" id="3.30.300.20">
    <property type="match status" value="1"/>
</dbReference>
<evidence type="ECO:0000256" key="2">
    <source>
        <dbReference type="ARBA" id="ARBA00020484"/>
    </source>
</evidence>
<feature type="region of interest" description="G5" evidence="7">
    <location>
        <begin position="211"/>
        <end position="213"/>
    </location>
</feature>
<feature type="binding site" evidence="6">
    <location>
        <begin position="73"/>
        <end position="80"/>
    </location>
    <ligand>
        <name>GTP</name>
        <dbReference type="ChEBI" id="CHEBI:37565"/>
    </ligand>
</feature>
<dbReference type="NCBIfam" id="NF000908">
    <property type="entry name" value="PRK00089.1"/>
    <property type="match status" value="1"/>
</dbReference>
<dbReference type="GO" id="GO:0005525">
    <property type="term" value="F:GTP binding"/>
    <property type="evidence" value="ECO:0007669"/>
    <property type="project" value="UniProtKB-UniRule"/>
</dbReference>
<evidence type="ECO:0000256" key="3">
    <source>
        <dbReference type="ARBA" id="ARBA00022741"/>
    </source>
</evidence>
<feature type="region of interest" description="G1" evidence="7">
    <location>
        <begin position="73"/>
        <end position="80"/>
    </location>
</feature>
<evidence type="ECO:0000313" key="13">
    <source>
        <dbReference type="Proteomes" id="UP000241167"/>
    </source>
</evidence>
<dbReference type="InterPro" id="IPR009019">
    <property type="entry name" value="KH_sf_prok-type"/>
</dbReference>
<dbReference type="OrthoDB" id="9805918at2"/>
<keyword evidence="4 6" id="KW-0694">RNA-binding</keyword>
<dbReference type="NCBIfam" id="TIGR00436">
    <property type="entry name" value="era"/>
    <property type="match status" value="1"/>
</dbReference>
<dbReference type="EMBL" id="PXYI01000003">
    <property type="protein sequence ID" value="PSJ40609.1"/>
    <property type="molecule type" value="Genomic_DNA"/>
</dbReference>
<dbReference type="CDD" id="cd04163">
    <property type="entry name" value="Era"/>
    <property type="match status" value="1"/>
</dbReference>
<dbReference type="GO" id="GO:0000028">
    <property type="term" value="P:ribosomal small subunit assembly"/>
    <property type="evidence" value="ECO:0007669"/>
    <property type="project" value="TreeGrafter"/>
</dbReference>
<comment type="subcellular location">
    <subcellularLocation>
        <location evidence="6">Cytoplasm</location>
    </subcellularLocation>
    <subcellularLocation>
        <location evidence="6">Cell membrane</location>
        <topology evidence="6">Peripheral membrane protein</topology>
    </subcellularLocation>
</comment>
<comment type="subunit">
    <text evidence="6">Monomer.</text>
</comment>
<feature type="region of interest" description="G4" evidence="7">
    <location>
        <begin position="182"/>
        <end position="185"/>
    </location>
</feature>
<protein>
    <recommendedName>
        <fullName evidence="2 6">GTPase Era</fullName>
    </recommendedName>
</protein>
<dbReference type="GO" id="GO:0005886">
    <property type="term" value="C:plasma membrane"/>
    <property type="evidence" value="ECO:0007669"/>
    <property type="project" value="UniProtKB-SubCell"/>
</dbReference>
<keyword evidence="6" id="KW-0690">Ribosome biogenesis</keyword>
<dbReference type="PROSITE" id="PS50823">
    <property type="entry name" value="KH_TYPE_2"/>
    <property type="match status" value="1"/>
</dbReference>